<dbReference type="SUPFAM" id="SSF56935">
    <property type="entry name" value="Porins"/>
    <property type="match status" value="1"/>
</dbReference>
<dbReference type="InterPro" id="IPR012910">
    <property type="entry name" value="Plug_dom"/>
</dbReference>
<sequence length="818" mass="92869">MYKQFLIKRMIPVLVFIVTVLFLNQKPYAQDLTKTIINIDLKNATLDEALATIQRITPFKFNFKTADIAQVNGIWYKKQRVPVSNILTDLLANTSLQYEQVGNYILVTTIKKPLIHRVTIINQESSRNNIEEATTGCALLQSVTVASVTTKKSIRKVTTGHHRLSINSIKNMAMAGGEPDVLKSLQLLPGIQTSAEGTTNLSVRGGSYDQNLMLLDEAAVYNPTHTLGFFSAFNTDALKDVSIYKGIFPAQYGGRLSSVVDIRMKEGNSVAQKVTGGIGLLASRLTWEGPVKKERSSFLLSGRYSNIGLLLNLSHISNLIKISSKDSKVAFYDLNARFTTQLGNKDRLSISAYLGHDKFFMHLIDKTNLMKWGNITFSTQWNHAFNNRLFVNTSLHYSRYNYSNASFRESRDFTWHGHIQEMTAKTYFDWMINSNNHLQAGVGIAVQDVLPGKVVPNNDSAASKKVSLNNRRSARLFVYVSNEQKISSRIHISYGIRATGFAALGDAVVYRYNEGMSAPIDSTYYPKGKIVQSYFAAEPRITSSMLLGNNTSVKISYGRNYQFQHLLTNSSVGLPTDMWISADSYFKPQYANQFATGVYKTFRNDLYEASIEGYYRKSYNIIDFKDNADVFMNAHMETQVLTGEGKGYGIELLAKKNKGQSTGWISYTWSKSFRRINGINNNEWYPPTYDHRHNLSLVYNRPVTKRLHIAASWVYRSGGRTTIPVGTYIYNGVRFFYYGKRNGYTLPANHRLDISLTWHEKFKKKRKWQGEWNISVYNAYNRKNIFALYISEIVANDAKAYQVYLTGILPTITYNFTF</sequence>
<dbReference type="Gene3D" id="2.170.130.10">
    <property type="entry name" value="TonB-dependent receptor, plug domain"/>
    <property type="match status" value="1"/>
</dbReference>
<dbReference type="Proteomes" id="UP000306918">
    <property type="component" value="Unassembled WGS sequence"/>
</dbReference>
<proteinExistence type="predicted"/>
<evidence type="ECO:0000259" key="1">
    <source>
        <dbReference type="Pfam" id="PF07715"/>
    </source>
</evidence>
<dbReference type="InterPro" id="IPR037066">
    <property type="entry name" value="Plug_dom_sf"/>
</dbReference>
<dbReference type="AlphaFoldDB" id="A0A4S8HX52"/>
<evidence type="ECO:0000313" key="3">
    <source>
        <dbReference type="Proteomes" id="UP000306918"/>
    </source>
</evidence>
<protein>
    <recommendedName>
        <fullName evidence="1">TonB-dependent receptor plug domain-containing protein</fullName>
    </recommendedName>
</protein>
<organism evidence="2 3">
    <name type="scientific">Niastella caeni</name>
    <dbReference type="NCBI Taxonomy" id="2569763"/>
    <lineage>
        <taxon>Bacteria</taxon>
        <taxon>Pseudomonadati</taxon>
        <taxon>Bacteroidota</taxon>
        <taxon>Chitinophagia</taxon>
        <taxon>Chitinophagales</taxon>
        <taxon>Chitinophagaceae</taxon>
        <taxon>Niastella</taxon>
    </lineage>
</organism>
<reference evidence="2 3" key="1">
    <citation type="submission" date="2019-04" db="EMBL/GenBank/DDBJ databases">
        <title>Niastella caeni sp. nov., isolated from activated sludge.</title>
        <authorList>
            <person name="Sheng M."/>
        </authorList>
    </citation>
    <scope>NUCLEOTIDE SEQUENCE [LARGE SCALE GENOMIC DNA]</scope>
    <source>
        <strain evidence="2 3">HX-2-15</strain>
    </source>
</reference>
<keyword evidence="3" id="KW-1185">Reference proteome</keyword>
<dbReference type="EMBL" id="STFF01000002">
    <property type="protein sequence ID" value="THU40247.1"/>
    <property type="molecule type" value="Genomic_DNA"/>
</dbReference>
<comment type="caution">
    <text evidence="2">The sequence shown here is derived from an EMBL/GenBank/DDBJ whole genome shotgun (WGS) entry which is preliminary data.</text>
</comment>
<dbReference type="OrthoDB" id="9803050at2"/>
<accession>A0A4S8HX52</accession>
<gene>
    <name evidence="2" type="ORF">FAM09_10285</name>
</gene>
<dbReference type="Pfam" id="PF07715">
    <property type="entry name" value="Plug"/>
    <property type="match status" value="1"/>
</dbReference>
<evidence type="ECO:0000313" key="2">
    <source>
        <dbReference type="EMBL" id="THU40247.1"/>
    </source>
</evidence>
<feature type="domain" description="TonB-dependent receptor plug" evidence="1">
    <location>
        <begin position="178"/>
        <end position="255"/>
    </location>
</feature>
<name>A0A4S8HX52_9BACT</name>